<dbReference type="AlphaFoldDB" id="D5UHE2"/>
<dbReference type="HOGENOM" id="CLU_061727_0_0_11"/>
<dbReference type="RefSeq" id="WP_013117597.1">
    <property type="nucleotide sequence ID" value="NC_014151.1"/>
</dbReference>
<reference evidence="3 4" key="1">
    <citation type="journal article" date="2010" name="Stand. Genomic Sci.">
        <title>Complete genome sequence of Cellulomonas flavigena type strain (134).</title>
        <authorList>
            <person name="Abt B."/>
            <person name="Foster B."/>
            <person name="Lapidus A."/>
            <person name="Clum A."/>
            <person name="Sun H."/>
            <person name="Pukall R."/>
            <person name="Lucas S."/>
            <person name="Glavina Del Rio T."/>
            <person name="Nolan M."/>
            <person name="Tice H."/>
            <person name="Cheng J.F."/>
            <person name="Pitluck S."/>
            <person name="Liolios K."/>
            <person name="Ivanova N."/>
            <person name="Mavromatis K."/>
            <person name="Ovchinnikova G."/>
            <person name="Pati A."/>
            <person name="Goodwin L."/>
            <person name="Chen A."/>
            <person name="Palaniappan K."/>
            <person name="Land M."/>
            <person name="Hauser L."/>
            <person name="Chang Y.J."/>
            <person name="Jeffries C.D."/>
            <person name="Rohde M."/>
            <person name="Goker M."/>
            <person name="Woyke T."/>
            <person name="Bristow J."/>
            <person name="Eisen J.A."/>
            <person name="Markowitz V."/>
            <person name="Hugenholtz P."/>
            <person name="Kyrpides N.C."/>
            <person name="Klenk H.P."/>
        </authorList>
    </citation>
    <scope>NUCLEOTIDE SEQUENCE [LARGE SCALE GENOMIC DNA]</scope>
    <source>
        <strain evidence="4">ATCC 482 / DSM 20109 / BCRC 11376 / JCM 18109 / NBRC 3775 / NCIMB 8073 / NRS 134</strain>
    </source>
</reference>
<dbReference type="Pfam" id="PF05050">
    <property type="entry name" value="Methyltransf_21"/>
    <property type="match status" value="1"/>
</dbReference>
<evidence type="ECO:0000313" key="3">
    <source>
        <dbReference type="EMBL" id="ADG75263.1"/>
    </source>
</evidence>
<dbReference type="InterPro" id="IPR029063">
    <property type="entry name" value="SAM-dependent_MTases_sf"/>
</dbReference>
<protein>
    <submittedName>
        <fullName evidence="3">Methyltransferase FkbM family</fullName>
    </submittedName>
</protein>
<dbReference type="GO" id="GO:0008168">
    <property type="term" value="F:methyltransferase activity"/>
    <property type="evidence" value="ECO:0007669"/>
    <property type="project" value="UniProtKB-KW"/>
</dbReference>
<sequence>MPETGPSAEEIAADHERRVRLTVACRDTDRLPKVDGAGEVLDLEDGTRVQRMHNGLLVVEGAYLGGWTTQIIEGLRGHHEPQEEVAFHEVLERVAATEPDPVMIELGSYWAYYSMWFARRTGGRVVDLEPDPGYLEVGRRNMALNGIEPTFVVGAVSDRAGVDVSFPAESSGEVVTVPGYTLESLMAETGVERVAVVLADIQGFERHLLAEIGDLVAAGRVRFMVISTHHYTISGRVTTHQETLARVAELGGHVLAEHTIGESASGDGLVVVSFDPQDADMTIELSHVRSKDSYFGELEPHLQEARELVEARGRLLEERASLIEKQEEQLRTLREQLEARAPAPAPAPARPRRPWDGLLRRTPAGR</sequence>
<dbReference type="Gene3D" id="3.40.50.150">
    <property type="entry name" value="Vaccinia Virus protein VP39"/>
    <property type="match status" value="1"/>
</dbReference>
<dbReference type="KEGG" id="cfl:Cfla_2373"/>
<dbReference type="SUPFAM" id="SSF53335">
    <property type="entry name" value="S-adenosyl-L-methionine-dependent methyltransferases"/>
    <property type="match status" value="1"/>
</dbReference>
<proteinExistence type="predicted"/>
<evidence type="ECO:0000259" key="2">
    <source>
        <dbReference type="Pfam" id="PF05050"/>
    </source>
</evidence>
<name>D5UHE2_CELFN</name>
<feature type="region of interest" description="Disordered" evidence="1">
    <location>
        <begin position="336"/>
        <end position="366"/>
    </location>
</feature>
<evidence type="ECO:0000256" key="1">
    <source>
        <dbReference type="SAM" id="MobiDB-lite"/>
    </source>
</evidence>
<dbReference type="EMBL" id="CP001964">
    <property type="protein sequence ID" value="ADG75263.1"/>
    <property type="molecule type" value="Genomic_DNA"/>
</dbReference>
<organism evidence="3 4">
    <name type="scientific">Cellulomonas flavigena (strain ATCC 482 / DSM 20109 / BCRC 11376 / JCM 18109 / NBRC 3775 / NCIMB 8073 / NRS 134)</name>
    <dbReference type="NCBI Taxonomy" id="446466"/>
    <lineage>
        <taxon>Bacteria</taxon>
        <taxon>Bacillati</taxon>
        <taxon>Actinomycetota</taxon>
        <taxon>Actinomycetes</taxon>
        <taxon>Micrococcales</taxon>
        <taxon>Cellulomonadaceae</taxon>
        <taxon>Cellulomonas</taxon>
    </lineage>
</organism>
<accession>D5UHE2</accession>
<dbReference type="Proteomes" id="UP000000849">
    <property type="component" value="Chromosome"/>
</dbReference>
<dbReference type="NCBIfam" id="TIGR01444">
    <property type="entry name" value="fkbM_fam"/>
    <property type="match status" value="1"/>
</dbReference>
<gene>
    <name evidence="3" type="ordered locus">Cfla_2373</name>
</gene>
<keyword evidence="4" id="KW-1185">Reference proteome</keyword>
<evidence type="ECO:0000313" key="4">
    <source>
        <dbReference type="Proteomes" id="UP000000849"/>
    </source>
</evidence>
<dbReference type="OrthoDB" id="9778870at2"/>
<keyword evidence="3" id="KW-0489">Methyltransferase</keyword>
<dbReference type="STRING" id="446466.Cfla_2373"/>
<feature type="domain" description="Methyltransferase FkbM" evidence="2">
    <location>
        <begin position="110"/>
        <end position="251"/>
    </location>
</feature>
<dbReference type="GO" id="GO:0032259">
    <property type="term" value="P:methylation"/>
    <property type="evidence" value="ECO:0007669"/>
    <property type="project" value="UniProtKB-KW"/>
</dbReference>
<dbReference type="InterPro" id="IPR006342">
    <property type="entry name" value="FkbM_mtfrase"/>
</dbReference>
<keyword evidence="3" id="KW-0808">Transferase</keyword>
<dbReference type="eggNOG" id="COG4122">
    <property type="taxonomic scope" value="Bacteria"/>
</dbReference>